<proteinExistence type="predicted"/>
<reference evidence="1 2" key="1">
    <citation type="submission" date="2016-03" db="EMBL/GenBank/DDBJ databases">
        <authorList>
            <person name="Ploux O."/>
        </authorList>
    </citation>
    <scope>NUCLEOTIDE SEQUENCE [LARGE SCALE GENOMIC DNA]</scope>
    <source>
        <strain evidence="1 2">UAMH 11012</strain>
    </source>
</reference>
<organism evidence="1 2">
    <name type="scientific">Phialocephala subalpina</name>
    <dbReference type="NCBI Taxonomy" id="576137"/>
    <lineage>
        <taxon>Eukaryota</taxon>
        <taxon>Fungi</taxon>
        <taxon>Dikarya</taxon>
        <taxon>Ascomycota</taxon>
        <taxon>Pezizomycotina</taxon>
        <taxon>Leotiomycetes</taxon>
        <taxon>Helotiales</taxon>
        <taxon>Mollisiaceae</taxon>
        <taxon>Phialocephala</taxon>
        <taxon>Phialocephala fortinii species complex</taxon>
    </lineage>
</organism>
<evidence type="ECO:0000313" key="2">
    <source>
        <dbReference type="Proteomes" id="UP000184330"/>
    </source>
</evidence>
<sequence>MTDFSLDILLRKLTSSTTQLLEASDLDSSTALQTLLAYWIHDTHSSSLDISPCFTLQTLTFRLSNMTDFSLDILLRKLTSSTTQLLEASDLDSSTALQTLLAYWIHDTHCASFWHGLPSRRRESGVEANSHRSNLFSDIARLWLNIMHRTTALTYPNSNIIETETRLTEIQPIPATISRDSSSSTDRDLKSKRHLRRRIWSVSWWRKLWRSSSLIFAMSIRRVSSTCAMCQHDVWAVKSRDGSLAVWRRWRSRAVNDDENKDFPSLGDHDVTAN</sequence>
<gene>
    <name evidence="1" type="ORF">PAC_14621</name>
</gene>
<name>A0A1L7XI63_9HELO</name>
<dbReference type="Proteomes" id="UP000184330">
    <property type="component" value="Unassembled WGS sequence"/>
</dbReference>
<dbReference type="EMBL" id="FJOG01000027">
    <property type="protein sequence ID" value="CZR64722.1"/>
    <property type="molecule type" value="Genomic_DNA"/>
</dbReference>
<dbReference type="AlphaFoldDB" id="A0A1L7XI63"/>
<protein>
    <submittedName>
        <fullName evidence="1">Uncharacterized protein</fullName>
    </submittedName>
</protein>
<evidence type="ECO:0000313" key="1">
    <source>
        <dbReference type="EMBL" id="CZR64722.1"/>
    </source>
</evidence>
<keyword evidence="2" id="KW-1185">Reference proteome</keyword>
<accession>A0A1L7XI63</accession>